<dbReference type="InterPro" id="IPR013783">
    <property type="entry name" value="Ig-like_fold"/>
</dbReference>
<dbReference type="SUPFAM" id="SSF48726">
    <property type="entry name" value="Immunoglobulin"/>
    <property type="match status" value="1"/>
</dbReference>
<dbReference type="EMBL" id="JAIZAY010000012">
    <property type="protein sequence ID" value="KAJ8031489.1"/>
    <property type="molecule type" value="Genomic_DNA"/>
</dbReference>
<dbReference type="AlphaFoldDB" id="A0A9Q1BRZ1"/>
<dbReference type="InterPro" id="IPR003599">
    <property type="entry name" value="Ig_sub"/>
</dbReference>
<name>A0A9Q1BRZ1_HOLLE</name>
<keyword evidence="2" id="KW-0812">Transmembrane</keyword>
<dbReference type="InterPro" id="IPR036179">
    <property type="entry name" value="Ig-like_dom_sf"/>
</dbReference>
<feature type="chain" id="PRO_5040398889" description="Ig-like domain-containing protein" evidence="3">
    <location>
        <begin position="28"/>
        <end position="423"/>
    </location>
</feature>
<sequence>MERMGKVAVLLLQTIIVCLFAIDRCTSCGRGSSEVVEGILGRNISLTCTILGSMSCSAVNWINYTLTNPTQMVSNTARTSVSVDGDRHVMDIFPTTPYDEGLYRCMCTIGSGPSANHSIICENDLRLFCQAEVVVNLESNLHKSRQYVPSEPIIVDASEGDRVKVKCSKDSTFTTNCDDLPRRESGDFTYSFKVLPVHHLCLILCQLQWEKDIICTFNFSLNVSTIEPSTVESSTTESSTQLSITDQTNVEDNAVMGTIGVFRVIIPVGIGIFIVICVGITFLFWFFVLSSKSSTKVRSGENVNKVNTTANNLTLNDAEYEPVERHSEGYEIPQQGFAGTNNFNCSMDKCKKVVQNNSMRVQRSNTYASQINPTENEHYSLEPTAGTGEYLEIEEIETEANEDNPGLSLSNDDGYEIPRTVSH</sequence>
<evidence type="ECO:0000259" key="4">
    <source>
        <dbReference type="PROSITE" id="PS50835"/>
    </source>
</evidence>
<feature type="transmembrane region" description="Helical" evidence="2">
    <location>
        <begin position="264"/>
        <end position="289"/>
    </location>
</feature>
<dbReference type="InterPro" id="IPR007110">
    <property type="entry name" value="Ig-like_dom"/>
</dbReference>
<protein>
    <recommendedName>
        <fullName evidence="4">Ig-like domain-containing protein</fullName>
    </recommendedName>
</protein>
<evidence type="ECO:0000256" key="3">
    <source>
        <dbReference type="SAM" id="SignalP"/>
    </source>
</evidence>
<organism evidence="5 6">
    <name type="scientific">Holothuria leucospilota</name>
    <name type="common">Black long sea cucumber</name>
    <name type="synonym">Mertensiothuria leucospilota</name>
    <dbReference type="NCBI Taxonomy" id="206669"/>
    <lineage>
        <taxon>Eukaryota</taxon>
        <taxon>Metazoa</taxon>
        <taxon>Echinodermata</taxon>
        <taxon>Eleutherozoa</taxon>
        <taxon>Echinozoa</taxon>
        <taxon>Holothuroidea</taxon>
        <taxon>Aspidochirotacea</taxon>
        <taxon>Aspidochirotida</taxon>
        <taxon>Holothuriidae</taxon>
        <taxon>Holothuria</taxon>
    </lineage>
</organism>
<evidence type="ECO:0000256" key="1">
    <source>
        <dbReference type="SAM" id="MobiDB-lite"/>
    </source>
</evidence>
<evidence type="ECO:0000256" key="2">
    <source>
        <dbReference type="SAM" id="Phobius"/>
    </source>
</evidence>
<dbReference type="Gene3D" id="2.60.40.10">
    <property type="entry name" value="Immunoglobulins"/>
    <property type="match status" value="1"/>
</dbReference>
<keyword evidence="2" id="KW-1133">Transmembrane helix</keyword>
<gene>
    <name evidence="5" type="ORF">HOLleu_24695</name>
</gene>
<feature type="region of interest" description="Disordered" evidence="1">
    <location>
        <begin position="399"/>
        <end position="423"/>
    </location>
</feature>
<dbReference type="PROSITE" id="PS50835">
    <property type="entry name" value="IG_LIKE"/>
    <property type="match status" value="1"/>
</dbReference>
<evidence type="ECO:0000313" key="6">
    <source>
        <dbReference type="Proteomes" id="UP001152320"/>
    </source>
</evidence>
<accession>A0A9Q1BRZ1</accession>
<keyword evidence="6" id="KW-1185">Reference proteome</keyword>
<comment type="caution">
    <text evidence="5">The sequence shown here is derived from an EMBL/GenBank/DDBJ whole genome shotgun (WGS) entry which is preliminary data.</text>
</comment>
<proteinExistence type="predicted"/>
<reference evidence="5" key="1">
    <citation type="submission" date="2021-10" db="EMBL/GenBank/DDBJ databases">
        <title>Tropical sea cucumber genome reveals ecological adaptation and Cuvierian tubules defense mechanism.</title>
        <authorList>
            <person name="Chen T."/>
        </authorList>
    </citation>
    <scope>NUCLEOTIDE SEQUENCE</scope>
    <source>
        <strain evidence="5">Nanhai2018</strain>
        <tissue evidence="5">Muscle</tissue>
    </source>
</reference>
<feature type="signal peptide" evidence="3">
    <location>
        <begin position="1"/>
        <end position="27"/>
    </location>
</feature>
<keyword evidence="3" id="KW-0732">Signal</keyword>
<dbReference type="SMART" id="SM00409">
    <property type="entry name" value="IG"/>
    <property type="match status" value="2"/>
</dbReference>
<dbReference type="Proteomes" id="UP001152320">
    <property type="component" value="Chromosome 12"/>
</dbReference>
<feature type="domain" description="Ig-like" evidence="4">
    <location>
        <begin position="41"/>
        <end position="121"/>
    </location>
</feature>
<keyword evidence="2" id="KW-0472">Membrane</keyword>
<evidence type="ECO:0000313" key="5">
    <source>
        <dbReference type="EMBL" id="KAJ8031489.1"/>
    </source>
</evidence>